<evidence type="ECO:0000313" key="1">
    <source>
        <dbReference type="EMBL" id="TQC75587.1"/>
    </source>
</evidence>
<accession>A0ABY3A0W1</accession>
<dbReference type="Proteomes" id="UP000319715">
    <property type="component" value="Unassembled WGS sequence"/>
</dbReference>
<keyword evidence="2" id="KW-1185">Reference proteome</keyword>
<evidence type="ECO:0000313" key="2">
    <source>
        <dbReference type="Proteomes" id="UP000319715"/>
    </source>
</evidence>
<reference evidence="1 2" key="1">
    <citation type="submission" date="2019-06" db="EMBL/GenBank/DDBJ databases">
        <title>Pantoea dispersa Assembly.</title>
        <authorList>
            <person name="Wang J."/>
        </authorList>
    </citation>
    <scope>NUCLEOTIDE SEQUENCE [LARGE SCALE GENOMIC DNA]</scope>
    <source>
        <strain evidence="2">bio</strain>
    </source>
</reference>
<dbReference type="EMBL" id="VICF01000002">
    <property type="protein sequence ID" value="TQC75587.1"/>
    <property type="molecule type" value="Genomic_DNA"/>
</dbReference>
<protein>
    <submittedName>
        <fullName evidence="1">Uncharacterized protein</fullName>
    </submittedName>
</protein>
<organism evidence="1 2">
    <name type="scientific">Pantoea dispersa</name>
    <dbReference type="NCBI Taxonomy" id="59814"/>
    <lineage>
        <taxon>Bacteria</taxon>
        <taxon>Pseudomonadati</taxon>
        <taxon>Pseudomonadota</taxon>
        <taxon>Gammaproteobacteria</taxon>
        <taxon>Enterobacterales</taxon>
        <taxon>Erwiniaceae</taxon>
        <taxon>Pantoea</taxon>
    </lineage>
</organism>
<comment type="caution">
    <text evidence="1">The sequence shown here is derived from an EMBL/GenBank/DDBJ whole genome shotgun (WGS) entry which is preliminary data.</text>
</comment>
<gene>
    <name evidence="1" type="ORF">FK492_06610</name>
</gene>
<dbReference type="RefSeq" id="WP_141495750.1">
    <property type="nucleotide sequence ID" value="NZ_VICF01000002.1"/>
</dbReference>
<name>A0ABY3A0W1_9GAMM</name>
<proteinExistence type="predicted"/>
<sequence>MRKLPHYRRSTHPNSGFKEKVVFQLSKKPMTGRELSALFHISLGQFNSLMRGCLRGETAVITAADPVPVDGCTDFTYTLISTKRKTCSNPKSIVVSWRAFGMATNDSQKRNTEAAQRRARLIKAGIYPVGIE</sequence>